<protein>
    <submittedName>
        <fullName evidence="2 4">Uncharacterized protein</fullName>
    </submittedName>
</protein>
<gene>
    <name evidence="2" type="ORF">HPBE_LOCUS7736</name>
</gene>
<proteinExistence type="predicted"/>
<evidence type="ECO:0000313" key="4">
    <source>
        <dbReference type="WBParaSite" id="HPBE_0000773501-mRNA-1"/>
    </source>
</evidence>
<keyword evidence="1" id="KW-0732">Signal</keyword>
<evidence type="ECO:0000256" key="1">
    <source>
        <dbReference type="SAM" id="SignalP"/>
    </source>
</evidence>
<feature type="chain" id="PRO_5044551486" evidence="1">
    <location>
        <begin position="22"/>
        <end position="54"/>
    </location>
</feature>
<sequence>MFERFLRIFIFILYLFDTVFATKEKNNGGKDLPRKLRFGPMNRPVQMDHFVMPS</sequence>
<dbReference type="WBParaSite" id="HPBE_0000773501-mRNA-1">
    <property type="protein sequence ID" value="HPBE_0000773501-mRNA-1"/>
    <property type="gene ID" value="HPBE_0000773501"/>
</dbReference>
<dbReference type="EMBL" id="UZAH01025961">
    <property type="protein sequence ID" value="VDO73414.1"/>
    <property type="molecule type" value="Genomic_DNA"/>
</dbReference>
<evidence type="ECO:0000313" key="3">
    <source>
        <dbReference type="Proteomes" id="UP000050761"/>
    </source>
</evidence>
<dbReference type="AlphaFoldDB" id="A0A183FKP3"/>
<name>A0A183FKP3_HELPZ</name>
<reference evidence="2 3" key="1">
    <citation type="submission" date="2018-11" db="EMBL/GenBank/DDBJ databases">
        <authorList>
            <consortium name="Pathogen Informatics"/>
        </authorList>
    </citation>
    <scope>NUCLEOTIDE SEQUENCE [LARGE SCALE GENOMIC DNA]</scope>
</reference>
<organism evidence="3 4">
    <name type="scientific">Heligmosomoides polygyrus</name>
    <name type="common">Parasitic roundworm</name>
    <dbReference type="NCBI Taxonomy" id="6339"/>
    <lineage>
        <taxon>Eukaryota</taxon>
        <taxon>Metazoa</taxon>
        <taxon>Ecdysozoa</taxon>
        <taxon>Nematoda</taxon>
        <taxon>Chromadorea</taxon>
        <taxon>Rhabditida</taxon>
        <taxon>Rhabditina</taxon>
        <taxon>Rhabditomorpha</taxon>
        <taxon>Strongyloidea</taxon>
        <taxon>Heligmosomidae</taxon>
        <taxon>Heligmosomoides</taxon>
    </lineage>
</organism>
<evidence type="ECO:0000313" key="2">
    <source>
        <dbReference type="EMBL" id="VDO73414.1"/>
    </source>
</evidence>
<accession>A0A183FKP3</accession>
<reference evidence="4" key="2">
    <citation type="submission" date="2019-09" db="UniProtKB">
        <authorList>
            <consortium name="WormBaseParasite"/>
        </authorList>
    </citation>
    <scope>IDENTIFICATION</scope>
</reference>
<keyword evidence="3" id="KW-1185">Reference proteome</keyword>
<accession>A0A3P7YNV2</accession>
<dbReference type="Proteomes" id="UP000050761">
    <property type="component" value="Unassembled WGS sequence"/>
</dbReference>
<dbReference type="OrthoDB" id="5828841at2759"/>
<feature type="signal peptide" evidence="1">
    <location>
        <begin position="1"/>
        <end position="21"/>
    </location>
</feature>